<dbReference type="GO" id="GO:0016787">
    <property type="term" value="F:hydrolase activity"/>
    <property type="evidence" value="ECO:0007669"/>
    <property type="project" value="UniProtKB-KW"/>
</dbReference>
<dbReference type="EnsemblPlants" id="Bo9g027510.1">
    <property type="protein sequence ID" value="Bo9g027510.1"/>
    <property type="gene ID" value="Bo9g027510"/>
</dbReference>
<dbReference type="InterPro" id="IPR036514">
    <property type="entry name" value="SGNH_hydro_sf"/>
</dbReference>
<keyword evidence="7" id="KW-0443">Lipid metabolism</keyword>
<sequence length="101" mass="11510">MNYASGGGGLRKETSEHLGGRISLRKQIQNHKKAIKKAKVPVQRLQQCLYTINIGSNDYINNYFMSETYNTSSLFNPSQCAYSLNRLYRTHLKVYCGTLNT</sequence>
<evidence type="ECO:0000313" key="9">
    <source>
        <dbReference type="Proteomes" id="UP000032141"/>
    </source>
</evidence>
<dbReference type="PANTHER" id="PTHR45650">
    <property type="entry name" value="GDSL-LIKE LIPASE/ACYLHYDROLASE-RELATED"/>
    <property type="match status" value="1"/>
</dbReference>
<dbReference type="Gramene" id="Bo9g027510.1">
    <property type="protein sequence ID" value="Bo9g027510.1"/>
    <property type="gene ID" value="Bo9g027510"/>
</dbReference>
<reference evidence="8 9" key="1">
    <citation type="journal article" date="2014" name="Genome Biol.">
        <title>Transcriptome and methylome profiling reveals relics of genome dominance in the mesopolyploid Brassica oleracea.</title>
        <authorList>
            <person name="Parkin I.A."/>
            <person name="Koh C."/>
            <person name="Tang H."/>
            <person name="Robinson S.J."/>
            <person name="Kagale S."/>
            <person name="Clarke W.E."/>
            <person name="Town C.D."/>
            <person name="Nixon J."/>
            <person name="Krishnakumar V."/>
            <person name="Bidwell S.L."/>
            <person name="Denoeud F."/>
            <person name="Belcram H."/>
            <person name="Links M.G."/>
            <person name="Just J."/>
            <person name="Clarke C."/>
            <person name="Bender T."/>
            <person name="Huebert T."/>
            <person name="Mason A.S."/>
            <person name="Pires J.C."/>
            <person name="Barker G."/>
            <person name="Moore J."/>
            <person name="Walley P.G."/>
            <person name="Manoli S."/>
            <person name="Batley J."/>
            <person name="Edwards D."/>
            <person name="Nelson M.N."/>
            <person name="Wang X."/>
            <person name="Paterson A.H."/>
            <person name="King G."/>
            <person name="Bancroft I."/>
            <person name="Chalhoub B."/>
            <person name="Sharpe A.G."/>
        </authorList>
    </citation>
    <scope>NUCLEOTIDE SEQUENCE</scope>
    <source>
        <strain evidence="8 9">cv. TO1000</strain>
    </source>
</reference>
<keyword evidence="3" id="KW-0964">Secreted</keyword>
<evidence type="ECO:0000256" key="5">
    <source>
        <dbReference type="ARBA" id="ARBA00022801"/>
    </source>
</evidence>
<protein>
    <submittedName>
        <fullName evidence="8">Uncharacterized protein</fullName>
    </submittedName>
</protein>
<dbReference type="AlphaFoldDB" id="A0A0D3E3F5"/>
<dbReference type="InterPro" id="IPR051238">
    <property type="entry name" value="GDSL_esterase/lipase"/>
</dbReference>
<dbReference type="PANTHER" id="PTHR45650:SF9">
    <property type="entry name" value="SGNH HYDROLASE-TYPE ESTERASE DOMAIN-CONTAINING PROTEIN"/>
    <property type="match status" value="1"/>
</dbReference>
<evidence type="ECO:0000256" key="2">
    <source>
        <dbReference type="ARBA" id="ARBA00008668"/>
    </source>
</evidence>
<dbReference type="Proteomes" id="UP000032141">
    <property type="component" value="Chromosome C9"/>
</dbReference>
<evidence type="ECO:0000256" key="3">
    <source>
        <dbReference type="ARBA" id="ARBA00022525"/>
    </source>
</evidence>
<evidence type="ECO:0000256" key="4">
    <source>
        <dbReference type="ARBA" id="ARBA00022729"/>
    </source>
</evidence>
<dbReference type="HOGENOM" id="CLU_2295621_0_0_1"/>
<comment type="subcellular location">
    <subcellularLocation>
        <location evidence="1">Secreted</location>
    </subcellularLocation>
</comment>
<keyword evidence="5" id="KW-0378">Hydrolase</keyword>
<dbReference type="GO" id="GO:0016042">
    <property type="term" value="P:lipid catabolic process"/>
    <property type="evidence" value="ECO:0007669"/>
    <property type="project" value="UniProtKB-KW"/>
</dbReference>
<keyword evidence="6" id="KW-0442">Lipid degradation</keyword>
<keyword evidence="9" id="KW-1185">Reference proteome</keyword>
<evidence type="ECO:0000256" key="1">
    <source>
        <dbReference type="ARBA" id="ARBA00004613"/>
    </source>
</evidence>
<evidence type="ECO:0000256" key="7">
    <source>
        <dbReference type="ARBA" id="ARBA00023098"/>
    </source>
</evidence>
<dbReference type="STRING" id="109376.A0A0D3E3F5"/>
<proteinExistence type="inferred from homology"/>
<reference evidence="8" key="2">
    <citation type="submission" date="2015-03" db="UniProtKB">
        <authorList>
            <consortium name="EnsemblPlants"/>
        </authorList>
    </citation>
    <scope>IDENTIFICATION</scope>
</reference>
<name>A0A0D3E3F5_BRAOL</name>
<comment type="similarity">
    <text evidence="2">Belongs to the 'GDSL' lipolytic enzyme family.</text>
</comment>
<evidence type="ECO:0000313" key="8">
    <source>
        <dbReference type="EnsemblPlants" id="Bo9g027510.1"/>
    </source>
</evidence>
<dbReference type="Gene3D" id="3.40.50.1110">
    <property type="entry name" value="SGNH hydrolase"/>
    <property type="match status" value="1"/>
</dbReference>
<evidence type="ECO:0000256" key="6">
    <source>
        <dbReference type="ARBA" id="ARBA00022963"/>
    </source>
</evidence>
<keyword evidence="4" id="KW-0732">Signal</keyword>
<accession>A0A0D3E3F5</accession>
<organism evidence="8 9">
    <name type="scientific">Brassica oleracea var. oleracea</name>
    <dbReference type="NCBI Taxonomy" id="109376"/>
    <lineage>
        <taxon>Eukaryota</taxon>
        <taxon>Viridiplantae</taxon>
        <taxon>Streptophyta</taxon>
        <taxon>Embryophyta</taxon>
        <taxon>Tracheophyta</taxon>
        <taxon>Spermatophyta</taxon>
        <taxon>Magnoliopsida</taxon>
        <taxon>eudicotyledons</taxon>
        <taxon>Gunneridae</taxon>
        <taxon>Pentapetalae</taxon>
        <taxon>rosids</taxon>
        <taxon>malvids</taxon>
        <taxon>Brassicales</taxon>
        <taxon>Brassicaceae</taxon>
        <taxon>Brassiceae</taxon>
        <taxon>Brassica</taxon>
    </lineage>
</organism>
<dbReference type="GO" id="GO:0005576">
    <property type="term" value="C:extracellular region"/>
    <property type="evidence" value="ECO:0007669"/>
    <property type="project" value="UniProtKB-SubCell"/>
</dbReference>